<evidence type="ECO:0000259" key="7">
    <source>
        <dbReference type="PROSITE" id="PS51158"/>
    </source>
</evidence>
<dbReference type="SUPFAM" id="SSF56112">
    <property type="entry name" value="Protein kinase-like (PK-like)"/>
    <property type="match status" value="1"/>
</dbReference>
<feature type="region of interest" description="Disordered" evidence="6">
    <location>
        <begin position="150"/>
        <end position="232"/>
    </location>
</feature>
<dbReference type="OrthoDB" id="544387at2759"/>
<evidence type="ECO:0000256" key="1">
    <source>
        <dbReference type="ARBA" id="ARBA00022527"/>
    </source>
</evidence>
<dbReference type="InterPro" id="IPR011009">
    <property type="entry name" value="Kinase-like_dom_sf"/>
</dbReference>
<dbReference type="AlphaFoldDB" id="A0A150GEI3"/>
<feature type="region of interest" description="Disordered" evidence="6">
    <location>
        <begin position="561"/>
        <end position="589"/>
    </location>
</feature>
<sequence length="692" mass="75324">MLQIRPKHTAKMVSAFKGIVGDPLKNAANEEDWSWKQAAAAGCSSNEAVEPWISTLEMPVATEAVETEAATISTALVRMMVSTTLVTITRLSQLTYDSRKGLARPKDREKGFSVVLQTLQEMDEVGGEELGGAANSAVEVINQGALDMAAGSDEEDNDGNGGNGDEEPAAADSSAAAAGGSSPSTSSKQLQPAPPATPPPGNPRPAAAAAAAATAAADDDHRRPTFDNSTAYRPAALNKKRNAIMRRVKAAMRSKPIEAEEVILGEPNDLRDLLDNILDGERYQRKGREPPPLLDLSASAGPVKYFRTAVATQEGQQRLVYEAVRQRCNPSNPSTKIEELVVLKEFKESSAHGDSKFRYYQLCHGNVVASYLAKLFNAECADVGITEELVYMPMWTVSWEVLDFKKPNGRYRVNHHAEPYILGSYIKYNSNAGAVNMDTLNSICHTFSHWTYAKSEGLLMVTDVQGVKDHYRRKASEAVLLTDPVVHCVPLVNGYFDEDSNRGPFGVFEFFLSHTCNDACKKLGLRSEEEELVKLRADALAGKLPGRCGTPLDLDSMLRKEEEEGEALRRDAEAREAEKRRTTQEKAPKKAFTAGAHIVREGAHFDLVTFIRSAAAGGAGEEAFKAAAATRVASLPGAVEYLLACGFEKTEEALVMHPERVDVELLKEAGKALEKELDDGSLFRSLVKPRRR</sequence>
<evidence type="ECO:0000256" key="2">
    <source>
        <dbReference type="ARBA" id="ARBA00022679"/>
    </source>
</evidence>
<protein>
    <recommendedName>
        <fullName evidence="7">Alpha-type protein kinase domain-containing protein</fullName>
    </recommendedName>
</protein>
<keyword evidence="3" id="KW-0547">Nucleotide-binding</keyword>
<dbReference type="EMBL" id="LSYV01000030">
    <property type="protein sequence ID" value="KXZ48271.1"/>
    <property type="molecule type" value="Genomic_DNA"/>
</dbReference>
<proteinExistence type="predicted"/>
<dbReference type="PANTHER" id="PTHR45992">
    <property type="entry name" value="EUKARYOTIC ELONGATION FACTOR 2 KINASE-RELATED"/>
    <property type="match status" value="1"/>
</dbReference>
<dbReference type="PROSITE" id="PS51158">
    <property type="entry name" value="ALPHA_KINASE"/>
    <property type="match status" value="1"/>
</dbReference>
<evidence type="ECO:0000313" key="9">
    <source>
        <dbReference type="Proteomes" id="UP000075714"/>
    </source>
</evidence>
<dbReference type="PANTHER" id="PTHR45992:SF11">
    <property type="entry name" value="ALPHA-TYPE PROTEIN KINASE DOMAIN-CONTAINING PROTEIN"/>
    <property type="match status" value="1"/>
</dbReference>
<evidence type="ECO:0000256" key="3">
    <source>
        <dbReference type="ARBA" id="ARBA00022741"/>
    </source>
</evidence>
<accession>A0A150GEI3</accession>
<dbReference type="Pfam" id="PF02816">
    <property type="entry name" value="Alpha_kinase"/>
    <property type="match status" value="1"/>
</dbReference>
<feature type="compositionally biased region" description="Pro residues" evidence="6">
    <location>
        <begin position="192"/>
        <end position="203"/>
    </location>
</feature>
<dbReference type="InterPro" id="IPR051852">
    <property type="entry name" value="Alpha-type_PK"/>
</dbReference>
<keyword evidence="5" id="KW-0067">ATP-binding</keyword>
<gene>
    <name evidence="8" type="ORF">GPECTOR_29g49</name>
</gene>
<dbReference type="GO" id="GO:0005524">
    <property type="term" value="F:ATP binding"/>
    <property type="evidence" value="ECO:0007669"/>
    <property type="project" value="UniProtKB-KW"/>
</dbReference>
<dbReference type="SMART" id="SM00811">
    <property type="entry name" value="Alpha_kinase"/>
    <property type="match status" value="1"/>
</dbReference>
<evidence type="ECO:0000256" key="4">
    <source>
        <dbReference type="ARBA" id="ARBA00022777"/>
    </source>
</evidence>
<dbReference type="InterPro" id="IPR036339">
    <property type="entry name" value="PUB-like_dom_sf"/>
</dbReference>
<dbReference type="Proteomes" id="UP000075714">
    <property type="component" value="Unassembled WGS sequence"/>
</dbReference>
<reference evidence="9" key="1">
    <citation type="journal article" date="2016" name="Nat. Commun.">
        <title>The Gonium pectorale genome demonstrates co-option of cell cycle regulation during the evolution of multicellularity.</title>
        <authorList>
            <person name="Hanschen E.R."/>
            <person name="Marriage T.N."/>
            <person name="Ferris P.J."/>
            <person name="Hamaji T."/>
            <person name="Toyoda A."/>
            <person name="Fujiyama A."/>
            <person name="Neme R."/>
            <person name="Noguchi H."/>
            <person name="Minakuchi Y."/>
            <person name="Suzuki M."/>
            <person name="Kawai-Toyooka H."/>
            <person name="Smith D.R."/>
            <person name="Sparks H."/>
            <person name="Anderson J."/>
            <person name="Bakaric R."/>
            <person name="Luria V."/>
            <person name="Karger A."/>
            <person name="Kirschner M.W."/>
            <person name="Durand P.M."/>
            <person name="Michod R.E."/>
            <person name="Nozaki H."/>
            <person name="Olson B.J."/>
        </authorList>
    </citation>
    <scope>NUCLEOTIDE SEQUENCE [LARGE SCALE GENOMIC DNA]</scope>
    <source>
        <strain evidence="9">NIES-2863</strain>
    </source>
</reference>
<dbReference type="SUPFAM" id="SSF143503">
    <property type="entry name" value="PUG domain-like"/>
    <property type="match status" value="1"/>
</dbReference>
<keyword evidence="9" id="KW-1185">Reference proteome</keyword>
<evidence type="ECO:0000256" key="5">
    <source>
        <dbReference type="ARBA" id="ARBA00022840"/>
    </source>
</evidence>
<feature type="compositionally biased region" description="Low complexity" evidence="6">
    <location>
        <begin position="204"/>
        <end position="216"/>
    </location>
</feature>
<feature type="compositionally biased region" description="Low complexity" evidence="6">
    <location>
        <begin position="170"/>
        <end position="187"/>
    </location>
</feature>
<dbReference type="InterPro" id="IPR004166">
    <property type="entry name" value="a-kinase_dom"/>
</dbReference>
<feature type="domain" description="Alpha-type protein kinase" evidence="7">
    <location>
        <begin position="275"/>
        <end position="528"/>
    </location>
</feature>
<dbReference type="GO" id="GO:0004674">
    <property type="term" value="F:protein serine/threonine kinase activity"/>
    <property type="evidence" value="ECO:0007669"/>
    <property type="project" value="UniProtKB-KW"/>
</dbReference>
<evidence type="ECO:0000256" key="6">
    <source>
        <dbReference type="SAM" id="MobiDB-lite"/>
    </source>
</evidence>
<keyword evidence="1" id="KW-0723">Serine/threonine-protein kinase</keyword>
<comment type="caution">
    <text evidence="8">The sequence shown here is derived from an EMBL/GenBank/DDBJ whole genome shotgun (WGS) entry which is preliminary data.</text>
</comment>
<name>A0A150GEI3_GONPE</name>
<feature type="compositionally biased region" description="Acidic residues" evidence="6">
    <location>
        <begin position="152"/>
        <end position="169"/>
    </location>
</feature>
<dbReference type="Gene3D" id="3.20.200.10">
    <property type="entry name" value="MHCK/EF2 kinase"/>
    <property type="match status" value="1"/>
</dbReference>
<dbReference type="CDD" id="cd04515">
    <property type="entry name" value="Alpha_kinase"/>
    <property type="match status" value="1"/>
</dbReference>
<feature type="compositionally biased region" description="Basic and acidic residues" evidence="6">
    <location>
        <begin position="561"/>
        <end position="588"/>
    </location>
</feature>
<dbReference type="Gene3D" id="1.20.58.2190">
    <property type="match status" value="1"/>
</dbReference>
<evidence type="ECO:0000313" key="8">
    <source>
        <dbReference type="EMBL" id="KXZ48271.1"/>
    </source>
</evidence>
<organism evidence="8 9">
    <name type="scientific">Gonium pectorale</name>
    <name type="common">Green alga</name>
    <dbReference type="NCBI Taxonomy" id="33097"/>
    <lineage>
        <taxon>Eukaryota</taxon>
        <taxon>Viridiplantae</taxon>
        <taxon>Chlorophyta</taxon>
        <taxon>core chlorophytes</taxon>
        <taxon>Chlorophyceae</taxon>
        <taxon>CS clade</taxon>
        <taxon>Chlamydomonadales</taxon>
        <taxon>Volvocaceae</taxon>
        <taxon>Gonium</taxon>
    </lineage>
</organism>
<keyword evidence="2" id="KW-0808">Transferase</keyword>
<keyword evidence="4" id="KW-0418">Kinase</keyword>